<dbReference type="EMBL" id="DRIE01000077">
    <property type="protein sequence ID" value="HEC57144.1"/>
    <property type="molecule type" value="Genomic_DNA"/>
</dbReference>
<dbReference type="InterPro" id="IPR009097">
    <property type="entry name" value="Cyclic_Pdiesterase"/>
</dbReference>
<dbReference type="AlphaFoldDB" id="A0A7J2S2Y1"/>
<gene>
    <name evidence="3" type="primary">thpR</name>
    <name evidence="3" type="ORF">ENI32_04580</name>
</gene>
<dbReference type="Pfam" id="PF13563">
    <property type="entry name" value="2_5_RNA_ligase2"/>
    <property type="match status" value="1"/>
</dbReference>
<feature type="active site" description="Proton donor" evidence="2">
    <location>
        <position position="43"/>
    </location>
</feature>
<dbReference type="EC" id="3.1.4.58" evidence="2"/>
<feature type="active site" description="Proton acceptor" evidence="2">
    <location>
        <position position="127"/>
    </location>
</feature>
<accession>A0A7J2S2Y1</accession>
<dbReference type="SUPFAM" id="SSF55144">
    <property type="entry name" value="LigT-like"/>
    <property type="match status" value="1"/>
</dbReference>
<name>A0A7J2S2Y1_9EURY</name>
<protein>
    <recommendedName>
        <fullName evidence="2">RNA 2',3'-cyclic phosphodiesterase</fullName>
        <shortName evidence="2">RNA 2',3'-CPDase</shortName>
        <ecNumber evidence="2">3.1.4.58</ecNumber>
    </recommendedName>
</protein>
<dbReference type="NCBIfam" id="TIGR02258">
    <property type="entry name" value="2_5_ligase"/>
    <property type="match status" value="1"/>
</dbReference>
<comment type="similarity">
    <text evidence="2">Belongs to the 2H phosphoesterase superfamily. ThpR family.</text>
</comment>
<dbReference type="InterPro" id="IPR004175">
    <property type="entry name" value="RNA_CPDase"/>
</dbReference>
<keyword evidence="1 2" id="KW-0378">Hydrolase</keyword>
<organism evidence="3">
    <name type="scientific">Candidatus Syntropharchaeum butanivorans</name>
    <dbReference type="NCBI Taxonomy" id="1839936"/>
    <lineage>
        <taxon>Archaea</taxon>
        <taxon>Methanobacteriati</taxon>
        <taxon>Methanobacteriota</taxon>
        <taxon>Stenosarchaea group</taxon>
        <taxon>Methanomicrobia</taxon>
        <taxon>Methanosarcinales</taxon>
        <taxon>ANME-2 cluster</taxon>
        <taxon>Candidatus Syntropharchaeum</taxon>
    </lineage>
</organism>
<dbReference type="HAMAP" id="MF_01940">
    <property type="entry name" value="RNA_CPDase"/>
    <property type="match status" value="1"/>
</dbReference>
<dbReference type="PANTHER" id="PTHR35561">
    <property type="entry name" value="RNA 2',3'-CYCLIC PHOSPHODIESTERASE"/>
    <property type="match status" value="1"/>
</dbReference>
<dbReference type="PANTHER" id="PTHR35561:SF1">
    <property type="entry name" value="RNA 2',3'-CYCLIC PHOSPHODIESTERASE"/>
    <property type="match status" value="1"/>
</dbReference>
<proteinExistence type="inferred from homology"/>
<feature type="short sequence motif" description="HXTX 2" evidence="2">
    <location>
        <begin position="127"/>
        <end position="130"/>
    </location>
</feature>
<comment type="function">
    <text evidence="2">Hydrolyzes RNA 2',3'-cyclic phosphodiester to an RNA 2'-phosphomonoester.</text>
</comment>
<dbReference type="Proteomes" id="UP000885936">
    <property type="component" value="Unassembled WGS sequence"/>
</dbReference>
<evidence type="ECO:0000256" key="1">
    <source>
        <dbReference type="ARBA" id="ARBA00022801"/>
    </source>
</evidence>
<evidence type="ECO:0000313" key="3">
    <source>
        <dbReference type="EMBL" id="HEC57144.1"/>
    </source>
</evidence>
<dbReference type="Gene3D" id="3.90.1140.10">
    <property type="entry name" value="Cyclic phosphodiesterase"/>
    <property type="match status" value="1"/>
</dbReference>
<sequence length="187" mass="21347">MMRDEIRAFIAVDIPETTRSKISALQKGMYIEGVKLVDPSLIHVTLKFLGDTPVKKIEDVIRVLETIDVSSFKVNVRGMGAFPDLTNPRVVWIGLEPASEFMRIHEKLEDTLSSLGFSRERRSFTPHLTIARVKRAGKNERSLIAEFVRKNAEIDLDRILVSEIKLKKSTLRPEGPIYTDIFVKKLR</sequence>
<comment type="caution">
    <text evidence="3">The sequence shown here is derived from an EMBL/GenBank/DDBJ whole genome shotgun (WGS) entry which is preliminary data.</text>
</comment>
<feature type="short sequence motif" description="HXTX 1" evidence="2">
    <location>
        <begin position="43"/>
        <end position="46"/>
    </location>
</feature>
<reference evidence="3" key="1">
    <citation type="journal article" date="2020" name="mSystems">
        <title>Genome- and Community-Level Interaction Insights into Carbon Utilization and Element Cycling Functions of Hydrothermarchaeota in Hydrothermal Sediment.</title>
        <authorList>
            <person name="Zhou Z."/>
            <person name="Liu Y."/>
            <person name="Xu W."/>
            <person name="Pan J."/>
            <person name="Luo Z.H."/>
            <person name="Li M."/>
        </authorList>
    </citation>
    <scope>NUCLEOTIDE SEQUENCE [LARGE SCALE GENOMIC DNA]</scope>
    <source>
        <strain evidence="3">HyVt-386</strain>
    </source>
</reference>
<dbReference type="GO" id="GO:0008664">
    <property type="term" value="F:RNA 2',3'-cyclic 3'-phosphodiesterase activity"/>
    <property type="evidence" value="ECO:0007669"/>
    <property type="project" value="UniProtKB-EC"/>
</dbReference>
<dbReference type="GO" id="GO:0004113">
    <property type="term" value="F:2',3'-cyclic-nucleotide 3'-phosphodiesterase activity"/>
    <property type="evidence" value="ECO:0007669"/>
    <property type="project" value="InterPro"/>
</dbReference>
<comment type="catalytic activity">
    <reaction evidence="2">
        <text>a 3'-end 2',3'-cyclophospho-ribonucleotide-RNA + H2O = a 3'-end 2'-phospho-ribonucleotide-RNA + H(+)</text>
        <dbReference type="Rhea" id="RHEA:11828"/>
        <dbReference type="Rhea" id="RHEA-COMP:10464"/>
        <dbReference type="Rhea" id="RHEA-COMP:17353"/>
        <dbReference type="ChEBI" id="CHEBI:15377"/>
        <dbReference type="ChEBI" id="CHEBI:15378"/>
        <dbReference type="ChEBI" id="CHEBI:83064"/>
        <dbReference type="ChEBI" id="CHEBI:173113"/>
        <dbReference type="EC" id="3.1.4.58"/>
    </reaction>
</comment>
<evidence type="ECO:0000256" key="2">
    <source>
        <dbReference type="HAMAP-Rule" id="MF_01940"/>
    </source>
</evidence>